<dbReference type="PROSITE" id="PS01313">
    <property type="entry name" value="LIPB"/>
    <property type="match status" value="1"/>
</dbReference>
<evidence type="ECO:0000256" key="2">
    <source>
        <dbReference type="ARBA" id="ARBA00007907"/>
    </source>
</evidence>
<evidence type="ECO:0000256" key="3">
    <source>
        <dbReference type="ARBA" id="ARBA00022679"/>
    </source>
</evidence>
<dbReference type="Proteomes" id="UP000030161">
    <property type="component" value="Unassembled WGS sequence"/>
</dbReference>
<dbReference type="GO" id="GO:0009249">
    <property type="term" value="P:protein lipoylation"/>
    <property type="evidence" value="ECO:0007669"/>
    <property type="project" value="InterPro"/>
</dbReference>
<feature type="binding site" evidence="7">
    <location>
        <begin position="219"/>
        <end position="221"/>
    </location>
    <ligand>
        <name>substrate</name>
    </ligand>
</feature>
<dbReference type="PROSITE" id="PS51733">
    <property type="entry name" value="BPL_LPL_CATALYTIC"/>
    <property type="match status" value="1"/>
</dbReference>
<evidence type="ECO:0000256" key="7">
    <source>
        <dbReference type="PIRSR" id="PIRSR016262-2"/>
    </source>
</evidence>
<dbReference type="PANTHER" id="PTHR10993:SF7">
    <property type="entry name" value="LIPOYLTRANSFERASE 2, MITOCHONDRIAL-RELATED"/>
    <property type="match status" value="1"/>
</dbReference>
<dbReference type="InterPro" id="IPR020605">
    <property type="entry name" value="Octanoyltransferase_CS"/>
</dbReference>
<dbReference type="SMR" id="A0AB34Q2Z0"/>
<feature type="site" description="Lowers pKa of active site Cys" evidence="8">
    <location>
        <position position="203"/>
    </location>
</feature>
<dbReference type="Gene3D" id="3.30.930.10">
    <property type="entry name" value="Bira Bifunctional Protein, Domain 2"/>
    <property type="match status" value="1"/>
</dbReference>
<dbReference type="Pfam" id="PF21948">
    <property type="entry name" value="LplA-B_cat"/>
    <property type="match status" value="1"/>
</dbReference>
<evidence type="ECO:0000313" key="11">
    <source>
        <dbReference type="Proteomes" id="UP000030161"/>
    </source>
</evidence>
<dbReference type="AlphaFoldDB" id="A0AB34Q2Z0"/>
<comment type="caution">
    <text evidence="10">The sequence shown here is derived from an EMBL/GenBank/DDBJ whole genome shotgun (WGS) entry which is preliminary data.</text>
</comment>
<dbReference type="SUPFAM" id="SSF55681">
    <property type="entry name" value="Class II aaRS and biotin synthetases"/>
    <property type="match status" value="1"/>
</dbReference>
<dbReference type="EMBL" id="AJIX01000003">
    <property type="protein sequence ID" value="KGR21351.1"/>
    <property type="molecule type" value="Genomic_DNA"/>
</dbReference>
<evidence type="ECO:0000256" key="5">
    <source>
        <dbReference type="PIRNR" id="PIRNR016262"/>
    </source>
</evidence>
<comment type="similarity">
    <text evidence="2 5">Belongs to the LipB family.</text>
</comment>
<feature type="binding site" evidence="7">
    <location>
        <begin position="206"/>
        <end position="208"/>
    </location>
    <ligand>
        <name>substrate</name>
    </ligand>
</feature>
<comment type="catalytic activity">
    <reaction evidence="5">
        <text>octanoyl-[ACP] + L-lysyl-[protein] = N(6)-octanoyl-L-lysyl-[protein] + holo-[ACP] + H(+)</text>
        <dbReference type="Rhea" id="RHEA:17665"/>
        <dbReference type="Rhea" id="RHEA-COMP:9636"/>
        <dbReference type="Rhea" id="RHEA-COMP:9685"/>
        <dbReference type="Rhea" id="RHEA-COMP:9752"/>
        <dbReference type="Rhea" id="RHEA-COMP:9928"/>
        <dbReference type="ChEBI" id="CHEBI:15378"/>
        <dbReference type="ChEBI" id="CHEBI:29969"/>
        <dbReference type="ChEBI" id="CHEBI:64479"/>
        <dbReference type="ChEBI" id="CHEBI:78463"/>
        <dbReference type="ChEBI" id="CHEBI:78809"/>
        <dbReference type="EC" id="2.3.1.181"/>
    </reaction>
</comment>
<dbReference type="NCBIfam" id="TIGR00214">
    <property type="entry name" value="lipB"/>
    <property type="match status" value="1"/>
</dbReference>
<dbReference type="InterPro" id="IPR000544">
    <property type="entry name" value="Octanoyltransferase"/>
</dbReference>
<feature type="active site" description="Acyl-thioester intermediate" evidence="6">
    <location>
        <position position="237"/>
    </location>
</feature>
<sequence>MKILTRQYHTIRPNYRKLQHIHFPGISSFQHGLNIQQLLVDANLDYKSLEFKYRRIQRQRQQISTNTNDSSLLALKNKIENLQPLPTILTFEFDNVYAGGLRSKSEVSPNDLEGFKRIGGQYFQLERGGQVTWHGKGQLVAYLILDLKSFVKLSTKCYINNVLLKSIQNLLKKTYHLDSVVGVENPGVWIKDNKSKSSSESLKISSVGVRIRHGITEYGIALNINPDLKYLNTFEMCGLKNKRATSIHKQLSHLPVPSVEHVGKLFVDEVALALEMNSVEHINANSL</sequence>
<evidence type="ECO:0000259" key="9">
    <source>
        <dbReference type="PROSITE" id="PS51733"/>
    </source>
</evidence>
<dbReference type="InterPro" id="IPR004143">
    <property type="entry name" value="BPL_LPL_catalytic"/>
</dbReference>
<evidence type="ECO:0000256" key="1">
    <source>
        <dbReference type="ARBA" id="ARBA00004821"/>
    </source>
</evidence>
<accession>A0AB34Q2Z0</accession>
<evidence type="ECO:0000313" key="10">
    <source>
        <dbReference type="EMBL" id="KGR21351.1"/>
    </source>
</evidence>
<name>A0AB34Q2Z0_CANAX</name>
<proteinExistence type="inferred from homology"/>
<protein>
    <recommendedName>
        <fullName evidence="5">Octanoyltransferase</fullName>
        <ecNumber evidence="5">2.3.1.181</ecNumber>
    </recommendedName>
</protein>
<evidence type="ECO:0000256" key="6">
    <source>
        <dbReference type="PIRSR" id="PIRSR016262-1"/>
    </source>
</evidence>
<dbReference type="PIRSF" id="PIRSF016262">
    <property type="entry name" value="LPLase"/>
    <property type="match status" value="1"/>
</dbReference>
<comment type="function">
    <text evidence="5">Catalyzes the transfer of endogenously produced octanoic acid from octanoyl-acyl-carrier-protein onto the lipoyl domains of lipoate-dependent enzymes. Lipoyl-ACP can also act as a substrate although octanoyl-ACP is likely to be the physiological substrate.</text>
</comment>
<keyword evidence="4 5" id="KW-0012">Acyltransferase</keyword>
<evidence type="ECO:0000256" key="8">
    <source>
        <dbReference type="PIRSR" id="PIRSR016262-3"/>
    </source>
</evidence>
<organism evidence="10 11">
    <name type="scientific">Candida albicans P78048</name>
    <dbReference type="NCBI Taxonomy" id="1094989"/>
    <lineage>
        <taxon>Eukaryota</taxon>
        <taxon>Fungi</taxon>
        <taxon>Dikarya</taxon>
        <taxon>Ascomycota</taxon>
        <taxon>Saccharomycotina</taxon>
        <taxon>Pichiomycetes</taxon>
        <taxon>Debaryomycetaceae</taxon>
        <taxon>Candida/Lodderomyces clade</taxon>
        <taxon>Candida</taxon>
    </lineage>
</organism>
<feature type="domain" description="BPL/LPL catalytic" evidence="9">
    <location>
        <begin position="82"/>
        <end position="278"/>
    </location>
</feature>
<gene>
    <name evidence="10" type="ORF">MG3_00351</name>
</gene>
<feature type="binding site" evidence="7">
    <location>
        <begin position="127"/>
        <end position="134"/>
    </location>
    <ligand>
        <name>substrate</name>
    </ligand>
</feature>
<reference evidence="10 11" key="1">
    <citation type="submission" date="2013-12" db="EMBL/GenBank/DDBJ databases">
        <title>The Genome Sequence of Candida albicans P78048.</title>
        <authorList>
            <consortium name="The Broad Institute Genome Sequencing Platform"/>
            <consortium name="The Broad Institute Genome Sequencing Center for Infectious Disease"/>
            <person name="Cuomo C."/>
            <person name="Bennett R."/>
            <person name="Hirakawa M."/>
            <person name="Noverr M."/>
            <person name="Mitchell A."/>
            <person name="Young S.K."/>
            <person name="Zeng Q."/>
            <person name="Gargeya S."/>
            <person name="Fitzgerald M."/>
            <person name="Abouelleil A."/>
            <person name="Alvarado L."/>
            <person name="Berlin A.M."/>
            <person name="Chapman S.B."/>
            <person name="Dewar J."/>
            <person name="Goldberg J."/>
            <person name="Griggs A."/>
            <person name="Gujja S."/>
            <person name="Hansen M."/>
            <person name="Howarth C."/>
            <person name="Imamovic A."/>
            <person name="Larimer J."/>
            <person name="McCowan C."/>
            <person name="Murphy C."/>
            <person name="Pearson M."/>
            <person name="Priest M."/>
            <person name="Roberts A."/>
            <person name="Saif S."/>
            <person name="Shea T."/>
            <person name="Sykes S."/>
            <person name="Wortman J."/>
            <person name="Nusbaum C."/>
            <person name="Birren B."/>
        </authorList>
    </citation>
    <scope>NUCLEOTIDE SEQUENCE [LARGE SCALE GENOMIC DNA]</scope>
    <source>
        <strain evidence="10 11">P78048</strain>
    </source>
</reference>
<dbReference type="InterPro" id="IPR045864">
    <property type="entry name" value="aa-tRNA-synth_II/BPL/LPL"/>
</dbReference>
<keyword evidence="3 5" id="KW-0808">Transferase</keyword>
<comment type="pathway">
    <text evidence="1 5">Protein modification; protein lipoylation via endogenous pathway; protein N(6)-(lipoyl)lysine from octanoyl-[acyl-carrier-protein]: step 1/2.</text>
</comment>
<dbReference type="GO" id="GO:0033819">
    <property type="term" value="F:lipoyl(octanoyl) transferase activity"/>
    <property type="evidence" value="ECO:0007669"/>
    <property type="project" value="UniProtKB-EC"/>
</dbReference>
<dbReference type="EC" id="2.3.1.181" evidence="5"/>
<dbReference type="PANTHER" id="PTHR10993">
    <property type="entry name" value="OCTANOYLTRANSFERASE"/>
    <property type="match status" value="1"/>
</dbReference>
<evidence type="ECO:0000256" key="4">
    <source>
        <dbReference type="ARBA" id="ARBA00023315"/>
    </source>
</evidence>